<accession>A0A8S9FMG3</accession>
<reference evidence="1" key="1">
    <citation type="submission" date="2019-12" db="EMBL/GenBank/DDBJ databases">
        <title>Genome sequencing and annotation of Brassica cretica.</title>
        <authorList>
            <person name="Studholme D.J."/>
            <person name="Sarris P.F."/>
        </authorList>
    </citation>
    <scope>NUCLEOTIDE SEQUENCE</scope>
    <source>
        <strain evidence="1">PFS-001/15</strain>
        <tissue evidence="1">Leaf</tissue>
    </source>
</reference>
<dbReference type="AlphaFoldDB" id="A0A8S9FMG3"/>
<evidence type="ECO:0000313" key="1">
    <source>
        <dbReference type="EMBL" id="KAF2535015.1"/>
    </source>
</evidence>
<name>A0A8S9FMG3_BRACR</name>
<proteinExistence type="predicted"/>
<dbReference type="EMBL" id="QGKW02002228">
    <property type="protein sequence ID" value="KAF2535015.1"/>
    <property type="molecule type" value="Genomic_DNA"/>
</dbReference>
<sequence length="90" mass="9711">MCIRTDAESLLAGLNKKSMQWLGLVSGGATRLIEAGRVSRAGLFWNRCKVAAGRLRSGGSDDTSLMDLSARSGQSDFQSFFPRPDLRSCA</sequence>
<comment type="caution">
    <text evidence="1">The sequence shown here is derived from an EMBL/GenBank/DDBJ whole genome shotgun (WGS) entry which is preliminary data.</text>
</comment>
<organism evidence="1 2">
    <name type="scientific">Brassica cretica</name>
    <name type="common">Mustard</name>
    <dbReference type="NCBI Taxonomy" id="69181"/>
    <lineage>
        <taxon>Eukaryota</taxon>
        <taxon>Viridiplantae</taxon>
        <taxon>Streptophyta</taxon>
        <taxon>Embryophyta</taxon>
        <taxon>Tracheophyta</taxon>
        <taxon>Spermatophyta</taxon>
        <taxon>Magnoliopsida</taxon>
        <taxon>eudicotyledons</taxon>
        <taxon>Gunneridae</taxon>
        <taxon>Pentapetalae</taxon>
        <taxon>rosids</taxon>
        <taxon>malvids</taxon>
        <taxon>Brassicales</taxon>
        <taxon>Brassicaceae</taxon>
        <taxon>Brassiceae</taxon>
        <taxon>Brassica</taxon>
    </lineage>
</organism>
<dbReference type="Proteomes" id="UP000712281">
    <property type="component" value="Unassembled WGS sequence"/>
</dbReference>
<gene>
    <name evidence="1" type="ORF">F2Q68_00021866</name>
</gene>
<evidence type="ECO:0000313" key="2">
    <source>
        <dbReference type="Proteomes" id="UP000712281"/>
    </source>
</evidence>
<protein>
    <submittedName>
        <fullName evidence="1">Uncharacterized protein</fullName>
    </submittedName>
</protein>